<gene>
    <name evidence="2" type="ORF">SAMN05192552_104022</name>
</gene>
<feature type="transmembrane region" description="Helical" evidence="1">
    <location>
        <begin position="135"/>
        <end position="154"/>
    </location>
</feature>
<organism evidence="2 3">
    <name type="scientific">Natrinema hispanicum</name>
    <dbReference type="NCBI Taxonomy" id="392421"/>
    <lineage>
        <taxon>Archaea</taxon>
        <taxon>Methanobacteriati</taxon>
        <taxon>Methanobacteriota</taxon>
        <taxon>Stenosarchaea group</taxon>
        <taxon>Halobacteria</taxon>
        <taxon>Halobacteriales</taxon>
        <taxon>Natrialbaceae</taxon>
        <taxon>Natrinema</taxon>
    </lineage>
</organism>
<feature type="transmembrane region" description="Helical" evidence="1">
    <location>
        <begin position="161"/>
        <end position="182"/>
    </location>
</feature>
<sequence length="309" mass="34867">MWIRTVLSEPKSKRQLRPAFVLFLFAGLLLFLQWSFADYFGIVVFKLSTLLAASGSASVYVPEAAVHPGSKITLLLFDKFHAIVLLTLGGISWLYIFLNNPIQNDNDILSLIASLVSLCFIGIVASSAIPITRALFYSEIMLAGLVGGGLVLIHKRLGRKSIILCFLAILLVSQTFSSPALIDSTHQPRYYLQEDELTSKEWTETYVTGVVWTDNYYAHENTLPVSTTKSDNIRFRAHRRPLVDGTLFETQRPKKILYRDVRIVPMPTRFGDRILTWPYQKRLNQEYSCVYDSNSVEVCINNSPSTSTS</sequence>
<dbReference type="Proteomes" id="UP000324021">
    <property type="component" value="Unassembled WGS sequence"/>
</dbReference>
<keyword evidence="1" id="KW-0472">Membrane</keyword>
<evidence type="ECO:0000256" key="1">
    <source>
        <dbReference type="SAM" id="Phobius"/>
    </source>
</evidence>
<feature type="transmembrane region" description="Helical" evidence="1">
    <location>
        <begin position="110"/>
        <end position="129"/>
    </location>
</feature>
<dbReference type="EMBL" id="FMZP01000040">
    <property type="protein sequence ID" value="SDD69680.1"/>
    <property type="molecule type" value="Genomic_DNA"/>
</dbReference>
<protein>
    <submittedName>
        <fullName evidence="2">Uncharacterized protein</fullName>
    </submittedName>
</protein>
<name>A0A1G6WUR4_9EURY</name>
<reference evidence="2 3" key="1">
    <citation type="submission" date="2016-10" db="EMBL/GenBank/DDBJ databases">
        <authorList>
            <person name="Varghese N."/>
            <person name="Submissions S."/>
        </authorList>
    </citation>
    <scope>NUCLEOTIDE SEQUENCE [LARGE SCALE GENOMIC DNA]</scope>
    <source>
        <strain evidence="2 3">CDM_1</strain>
    </source>
</reference>
<keyword evidence="1" id="KW-0812">Transmembrane</keyword>
<proteinExistence type="predicted"/>
<dbReference type="AlphaFoldDB" id="A0A1G6WUR4"/>
<feature type="transmembrane region" description="Helical" evidence="1">
    <location>
        <begin position="80"/>
        <end position="98"/>
    </location>
</feature>
<evidence type="ECO:0000313" key="3">
    <source>
        <dbReference type="Proteomes" id="UP000324021"/>
    </source>
</evidence>
<evidence type="ECO:0000313" key="2">
    <source>
        <dbReference type="EMBL" id="SDD69680.1"/>
    </source>
</evidence>
<keyword evidence="1" id="KW-1133">Transmembrane helix</keyword>
<accession>A0A1G6WUR4</accession>
<dbReference type="RefSeq" id="WP_149782569.1">
    <property type="nucleotide sequence ID" value="NZ_FMZP01000040.1"/>
</dbReference>